<protein>
    <recommendedName>
        <fullName evidence="2">DUF4921 domain-containing protein</fullName>
    </recommendedName>
</protein>
<dbReference type="PANTHER" id="PTHR42763">
    <property type="entry name" value="ADP-GLUCOSE PHOSPHORYLASE"/>
    <property type="match status" value="1"/>
</dbReference>
<accession>A0AAD1KRU0</accession>
<reference evidence="3" key="1">
    <citation type="submission" date="2021-06" db="EMBL/GenBank/DDBJ databases">
        <title>Genome sequence of Cutibacterium modestum strain KB17-24694.</title>
        <authorList>
            <person name="Dekio I."/>
            <person name="Asahina A."/>
            <person name="Nishida M."/>
        </authorList>
    </citation>
    <scope>NUCLEOTIDE SEQUENCE</scope>
    <source>
        <strain evidence="3">KB17-24694</strain>
    </source>
</reference>
<dbReference type="EMBL" id="AP024747">
    <property type="protein sequence ID" value="BCY26373.1"/>
    <property type="molecule type" value="Genomic_DNA"/>
</dbReference>
<evidence type="ECO:0000313" key="3">
    <source>
        <dbReference type="EMBL" id="BCY26373.1"/>
    </source>
</evidence>
<evidence type="ECO:0000313" key="4">
    <source>
        <dbReference type="Proteomes" id="UP000825072"/>
    </source>
</evidence>
<evidence type="ECO:0000259" key="2">
    <source>
        <dbReference type="Pfam" id="PF16268"/>
    </source>
</evidence>
<feature type="region of interest" description="Disordered" evidence="1">
    <location>
        <begin position="293"/>
        <end position="320"/>
    </location>
</feature>
<dbReference type="Gene3D" id="3.30.428.10">
    <property type="entry name" value="HIT-like"/>
    <property type="match status" value="1"/>
</dbReference>
<dbReference type="PANTHER" id="PTHR42763:SF2">
    <property type="entry name" value="ADP-GLUCOSE PHOSPHORYLASE"/>
    <property type="match status" value="1"/>
</dbReference>
<dbReference type="SUPFAM" id="SSF54197">
    <property type="entry name" value="HIT-like"/>
    <property type="match status" value="1"/>
</dbReference>
<proteinExistence type="predicted"/>
<sequence length="320" mass="34582">MRSVLNAKFKAVGSEQHAETLKPQELREASAAFFAGGHDVVVARRHYTDEGTTTADIAGSASLTVDEHRAFMALTVDSMAQLHRHNKHVRYVVVFQNWLKPAGASLDHLHKQLVAIDEVGADNESVLPKAVLDPGIFNRWGPDFAVEHGLVLARNEGAVMTVGFGHRYPSVEVWSTSRADQPWQIDDEGIDAVSDLLHAAHVAVSDDVPANEEWHYRPMGTGIPVPWRIILKLRVSTLAGFEGGTKIYVNTISPASLAAQLLPKLQEARAAGRIAAMGLGDECGSPRQCLLLRTRGEEKGSSAGDGGSVSRRGRGHEPGT</sequence>
<dbReference type="AlphaFoldDB" id="A0AAD1KRU0"/>
<organism evidence="3 4">
    <name type="scientific">Cutibacterium modestum</name>
    <dbReference type="NCBI Taxonomy" id="2559073"/>
    <lineage>
        <taxon>Bacteria</taxon>
        <taxon>Bacillati</taxon>
        <taxon>Actinomycetota</taxon>
        <taxon>Actinomycetes</taxon>
        <taxon>Propionibacteriales</taxon>
        <taxon>Propionibacteriaceae</taxon>
        <taxon>Cutibacterium</taxon>
    </lineage>
</organism>
<gene>
    <name evidence="3" type="ORF">KB1_23630</name>
</gene>
<dbReference type="InterPro" id="IPR053177">
    <property type="entry name" value="ADP-glucose_phosphorylase"/>
</dbReference>
<dbReference type="InterPro" id="IPR032576">
    <property type="entry name" value="DUF4921"/>
</dbReference>
<dbReference type="InterPro" id="IPR036265">
    <property type="entry name" value="HIT-like_sf"/>
</dbReference>
<name>A0AAD1KRU0_9ACTN</name>
<feature type="domain" description="DUF4921" evidence="2">
    <location>
        <begin position="3"/>
        <end position="290"/>
    </location>
</feature>
<dbReference type="Pfam" id="PF16268">
    <property type="entry name" value="DUF4921"/>
    <property type="match status" value="1"/>
</dbReference>
<evidence type="ECO:0000256" key="1">
    <source>
        <dbReference type="SAM" id="MobiDB-lite"/>
    </source>
</evidence>
<dbReference type="Proteomes" id="UP000825072">
    <property type="component" value="Chromosome 1"/>
</dbReference>